<feature type="non-terminal residue" evidence="3">
    <location>
        <position position="1"/>
    </location>
</feature>
<dbReference type="AlphaFoldDB" id="A0A2P4SR20"/>
<evidence type="ECO:0000313" key="4">
    <source>
        <dbReference type="Proteomes" id="UP000237246"/>
    </source>
</evidence>
<evidence type="ECO:0000256" key="2">
    <source>
        <dbReference type="SAM" id="MobiDB-lite"/>
    </source>
</evidence>
<dbReference type="OrthoDB" id="10005859at2759"/>
<protein>
    <submittedName>
        <fullName evidence="3">Uncharacterized protein</fullName>
    </submittedName>
</protein>
<dbReference type="PANTHER" id="PTHR21468:SF1">
    <property type="entry name" value="COILED-COIL DOMAIN-CONTAINING PROTEIN 83"/>
    <property type="match status" value="1"/>
</dbReference>
<proteinExistence type="predicted"/>
<feature type="region of interest" description="Disordered" evidence="2">
    <location>
        <begin position="152"/>
        <end position="173"/>
    </location>
</feature>
<keyword evidence="1" id="KW-0175">Coiled coil</keyword>
<evidence type="ECO:0000256" key="1">
    <source>
        <dbReference type="SAM" id="Coils"/>
    </source>
</evidence>
<dbReference type="PANTHER" id="PTHR21468">
    <property type="entry name" value="HSD9"/>
    <property type="match status" value="1"/>
</dbReference>
<comment type="caution">
    <text evidence="3">The sequence shown here is derived from an EMBL/GenBank/DDBJ whole genome shotgun (WGS) entry which is preliminary data.</text>
</comment>
<dbReference type="Proteomes" id="UP000237246">
    <property type="component" value="Unassembled WGS sequence"/>
</dbReference>
<sequence length="191" mass="21861">VKLYRKEVRDLKASVQLLEEENISLVRKLMDNKIQNLRVPRHLFLTQAAGLQDESLQDEIKAVEHREYSAKTDGEESRRKATVSCQKKKSFPKIQCKTEIGKSQDRDEELQEKSLTPILNSLFEVERDFQEYLKLGPLVSNPMCVVGRAMPIHKEPEETPSKSPPKGDYIGESDRHITAQMIEALSKEKVG</sequence>
<dbReference type="InterPro" id="IPR026702">
    <property type="entry name" value="CCDC83"/>
</dbReference>
<name>A0A2P4SR20_BAMTH</name>
<keyword evidence="4" id="KW-1185">Reference proteome</keyword>
<accession>A0A2P4SR20</accession>
<evidence type="ECO:0000313" key="3">
    <source>
        <dbReference type="EMBL" id="POI26543.1"/>
    </source>
</evidence>
<dbReference type="EMBL" id="PPHD01028178">
    <property type="protein sequence ID" value="POI26543.1"/>
    <property type="molecule type" value="Genomic_DNA"/>
</dbReference>
<gene>
    <name evidence="3" type="ORF">CIB84_009707</name>
</gene>
<organism evidence="3 4">
    <name type="scientific">Bambusicola thoracicus</name>
    <name type="common">Chinese bamboo-partridge</name>
    <name type="synonym">Perdix thoracica</name>
    <dbReference type="NCBI Taxonomy" id="9083"/>
    <lineage>
        <taxon>Eukaryota</taxon>
        <taxon>Metazoa</taxon>
        <taxon>Chordata</taxon>
        <taxon>Craniata</taxon>
        <taxon>Vertebrata</taxon>
        <taxon>Euteleostomi</taxon>
        <taxon>Archelosauria</taxon>
        <taxon>Archosauria</taxon>
        <taxon>Dinosauria</taxon>
        <taxon>Saurischia</taxon>
        <taxon>Theropoda</taxon>
        <taxon>Coelurosauria</taxon>
        <taxon>Aves</taxon>
        <taxon>Neognathae</taxon>
        <taxon>Galloanserae</taxon>
        <taxon>Galliformes</taxon>
        <taxon>Phasianidae</taxon>
        <taxon>Perdicinae</taxon>
        <taxon>Bambusicola</taxon>
    </lineage>
</organism>
<reference evidence="3 4" key="1">
    <citation type="submission" date="2018-01" db="EMBL/GenBank/DDBJ databases">
        <title>Comparison of the Chinese Bamboo Partridge and Red Junglefowl genome sequences highlights the importance of demography in genome evolution.</title>
        <authorList>
            <person name="Tiley G.P."/>
            <person name="Kimball R.T."/>
            <person name="Braun E.L."/>
            <person name="Burleigh J.G."/>
        </authorList>
    </citation>
    <scope>NUCLEOTIDE SEQUENCE [LARGE SCALE GENOMIC DNA]</scope>
    <source>
        <strain evidence="3">RTK389</strain>
        <tissue evidence="3">Blood</tissue>
    </source>
</reference>
<feature type="coiled-coil region" evidence="1">
    <location>
        <begin position="1"/>
        <end position="28"/>
    </location>
</feature>